<keyword evidence="2" id="KW-1133">Transmembrane helix</keyword>
<protein>
    <recommendedName>
        <fullName evidence="3">Anti-sigma factor RsgI-like middle domain-containing protein</fullName>
    </recommendedName>
</protein>
<sequence>METIFRSAVNHIHAKEDLKRKTKDYLIANLSITPTAAQSKPGRSVRQRAVLAACTVIFVGAISAAAVYKTPASYLSLDINPGVELGVNRFGKIVSATAYDNAGVTILDGQNIMDTDVKTAVHTLVKSAAQKGFVAQDGSTVILVTSETDNPSNAIELENTAAQGVETAIKSEGKTVTISKDHIPLEKRDEAKKLDITPGKLSLIQKLQALDPSVTVTEYKDVKTKDIIKKIDELKKSENANSGDTKDSPALPDNSDSDEAAGKDTPNSPGTAIDKNPQETDNGNSSVSSGESGKDTVSSSSAAPEKENSQTASSKVSSRSSSSPSSHPKR</sequence>
<evidence type="ECO:0000256" key="1">
    <source>
        <dbReference type="SAM" id="MobiDB-lite"/>
    </source>
</evidence>
<feature type="transmembrane region" description="Helical" evidence="2">
    <location>
        <begin position="49"/>
        <end position="68"/>
    </location>
</feature>
<comment type="caution">
    <text evidence="4">The sequence shown here is derived from an EMBL/GenBank/DDBJ whole genome shotgun (WGS) entry which is preliminary data.</text>
</comment>
<feature type="compositionally biased region" description="Low complexity" evidence="1">
    <location>
        <begin position="309"/>
        <end position="330"/>
    </location>
</feature>
<evidence type="ECO:0000313" key="4">
    <source>
        <dbReference type="EMBL" id="MCY1714368.1"/>
    </source>
</evidence>
<feature type="region of interest" description="Disordered" evidence="1">
    <location>
        <begin position="238"/>
        <end position="330"/>
    </location>
</feature>
<dbReference type="EMBL" id="JAPOHA010000008">
    <property type="protein sequence ID" value="MCY1714368.1"/>
    <property type="molecule type" value="Genomic_DNA"/>
</dbReference>
<dbReference type="Pfam" id="PF23750">
    <property type="entry name" value="RsgI_M"/>
    <property type="match status" value="1"/>
</dbReference>
<keyword evidence="5" id="KW-1185">Reference proteome</keyword>
<keyword evidence="2" id="KW-0472">Membrane</keyword>
<feature type="domain" description="Anti-sigma factor RsgI-like middle" evidence="3">
    <location>
        <begin position="73"/>
        <end position="206"/>
    </location>
</feature>
<dbReference type="InterPro" id="IPR055431">
    <property type="entry name" value="RsgI_M"/>
</dbReference>
<dbReference type="RefSeq" id="WP_268058420.1">
    <property type="nucleotide sequence ID" value="NZ_JAPOHA010000008.1"/>
</dbReference>
<keyword evidence="2" id="KW-0812">Transmembrane</keyword>
<evidence type="ECO:0000313" key="5">
    <source>
        <dbReference type="Proteomes" id="UP001082703"/>
    </source>
</evidence>
<gene>
    <name evidence="4" type="ORF">OUY18_08875</name>
</gene>
<evidence type="ECO:0000259" key="3">
    <source>
        <dbReference type="Pfam" id="PF23750"/>
    </source>
</evidence>
<proteinExistence type="predicted"/>
<feature type="compositionally biased region" description="Low complexity" evidence="1">
    <location>
        <begin position="282"/>
        <end position="291"/>
    </location>
</feature>
<name>A0ABT4BWD5_9FIRM</name>
<dbReference type="Proteomes" id="UP001082703">
    <property type="component" value="Unassembled WGS sequence"/>
</dbReference>
<accession>A0ABT4BWD5</accession>
<evidence type="ECO:0000256" key="2">
    <source>
        <dbReference type="SAM" id="Phobius"/>
    </source>
</evidence>
<reference evidence="4 5" key="1">
    <citation type="submission" date="2022-11" db="EMBL/GenBank/DDBJ databases">
        <authorList>
            <person name="Caiyu Z."/>
        </authorList>
    </citation>
    <scope>NUCLEOTIDE SEQUENCE [LARGE SCALE GENOMIC DNA]</scope>
    <source>
        <strain evidence="4 5">YR-4</strain>
    </source>
</reference>
<organism evidence="4 5">
    <name type="scientific">Caproiciproducens galactitolivorans</name>
    <dbReference type="NCBI Taxonomy" id="642589"/>
    <lineage>
        <taxon>Bacteria</taxon>
        <taxon>Bacillati</taxon>
        <taxon>Bacillota</taxon>
        <taxon>Clostridia</taxon>
        <taxon>Eubacteriales</taxon>
        <taxon>Acutalibacteraceae</taxon>
        <taxon>Caproiciproducens</taxon>
    </lineage>
</organism>